<dbReference type="PANTHER" id="PTHR14859">
    <property type="entry name" value="CALCOFLUOR WHITE HYPERSENSITIVE PROTEIN PRECURSOR"/>
    <property type="match status" value="1"/>
</dbReference>
<feature type="domain" description="Endonuclease/exonuclease/phosphatase" evidence="2">
    <location>
        <begin position="9"/>
        <end position="244"/>
    </location>
</feature>
<dbReference type="Proteomes" id="UP001165044">
    <property type="component" value="Unassembled WGS sequence"/>
</dbReference>
<evidence type="ECO:0000259" key="2">
    <source>
        <dbReference type="Pfam" id="PF03372"/>
    </source>
</evidence>
<feature type="region of interest" description="Disordered" evidence="1">
    <location>
        <begin position="249"/>
        <end position="294"/>
    </location>
</feature>
<dbReference type="InterPro" id="IPR036691">
    <property type="entry name" value="Endo/exonu/phosph_ase_sf"/>
</dbReference>
<protein>
    <submittedName>
        <fullName evidence="3">EEP domain-containing protein</fullName>
    </submittedName>
</protein>
<evidence type="ECO:0000313" key="4">
    <source>
        <dbReference type="Proteomes" id="UP001165044"/>
    </source>
</evidence>
<evidence type="ECO:0000256" key="1">
    <source>
        <dbReference type="SAM" id="MobiDB-lite"/>
    </source>
</evidence>
<gene>
    <name evidence="3" type="ORF">GETHED_18810</name>
</gene>
<organism evidence="3 4">
    <name type="scientific">Geothrix edaphica</name>
    <dbReference type="NCBI Taxonomy" id="2927976"/>
    <lineage>
        <taxon>Bacteria</taxon>
        <taxon>Pseudomonadati</taxon>
        <taxon>Acidobacteriota</taxon>
        <taxon>Holophagae</taxon>
        <taxon>Holophagales</taxon>
        <taxon>Holophagaceae</taxon>
        <taxon>Geothrix</taxon>
    </lineage>
</organism>
<dbReference type="Pfam" id="PF03372">
    <property type="entry name" value="Exo_endo_phos"/>
    <property type="match status" value="1"/>
</dbReference>
<dbReference type="SUPFAM" id="SSF56219">
    <property type="entry name" value="DNase I-like"/>
    <property type="match status" value="1"/>
</dbReference>
<accession>A0ABQ5PYQ4</accession>
<dbReference type="PANTHER" id="PTHR14859:SF1">
    <property type="entry name" value="PGAP2-INTERACTING PROTEIN"/>
    <property type="match status" value="1"/>
</dbReference>
<keyword evidence="4" id="KW-1185">Reference proteome</keyword>
<sequence length="294" mass="33332">MDQTRLHIVTYNIHKGFSQFHRHLMVHELRERLRELGPDIVFLQEVQGLHSRNAKKYEDWPYKPQHEFLAEDVWQSTAYGGNVVYGHGHHGNAILTRFPIEHSHNQDVTHFRFERRGLLHCTIHLPGQTRALHCVCVHLSMFAPSRRRQLDALAGCIEGIADPDSPLIIAGDFNDWRNDADELLAHRLGMTEVFGGAFGSLDSPGRSFPSKRPLLRLDRIYVRGFTVELAEMHSGAPWSKISDHAALSAQLKWTGDEPPSPEREASAASRPAGPPAIQEGSQDRGRWWTGPSRR</sequence>
<dbReference type="Gene3D" id="3.60.10.10">
    <property type="entry name" value="Endonuclease/exonuclease/phosphatase"/>
    <property type="match status" value="1"/>
</dbReference>
<dbReference type="InterPro" id="IPR005135">
    <property type="entry name" value="Endo/exonuclease/phosphatase"/>
</dbReference>
<dbReference type="EMBL" id="BSDC01000002">
    <property type="protein sequence ID" value="GLH67517.1"/>
    <property type="molecule type" value="Genomic_DNA"/>
</dbReference>
<evidence type="ECO:0000313" key="3">
    <source>
        <dbReference type="EMBL" id="GLH67517.1"/>
    </source>
</evidence>
<reference evidence="3" key="1">
    <citation type="journal article" date="2023" name="Antonie Van Leeuwenhoek">
        <title>Mesoterricola silvestris gen. nov., sp. nov., Mesoterricola sediminis sp. nov., Geothrix oryzae sp. nov., Geothrix edaphica sp. nov., Geothrix rubra sp. nov., and Geothrix limicola sp. nov., six novel members of Acidobacteriota isolated from soils.</title>
        <authorList>
            <person name="Itoh H."/>
            <person name="Sugisawa Y."/>
            <person name="Mise K."/>
            <person name="Xu Z."/>
            <person name="Kuniyasu M."/>
            <person name="Ushijima N."/>
            <person name="Kawano K."/>
            <person name="Kobayashi E."/>
            <person name="Shiratori Y."/>
            <person name="Masuda Y."/>
            <person name="Senoo K."/>
        </authorList>
    </citation>
    <scope>NUCLEOTIDE SEQUENCE</scope>
    <source>
        <strain evidence="3">Red802</strain>
    </source>
</reference>
<proteinExistence type="predicted"/>
<name>A0ABQ5PYQ4_9BACT</name>
<dbReference type="InterPro" id="IPR051916">
    <property type="entry name" value="GPI-anchor_lipid_remodeler"/>
</dbReference>
<dbReference type="RefSeq" id="WP_285608744.1">
    <property type="nucleotide sequence ID" value="NZ_BSDC01000002.1"/>
</dbReference>
<comment type="caution">
    <text evidence="3">The sequence shown here is derived from an EMBL/GenBank/DDBJ whole genome shotgun (WGS) entry which is preliminary data.</text>
</comment>